<dbReference type="InterPro" id="IPR021255">
    <property type="entry name" value="DUF2807"/>
</dbReference>
<dbReference type="EMBL" id="JASBRG010000007">
    <property type="protein sequence ID" value="MDI3321685.1"/>
    <property type="molecule type" value="Genomic_DNA"/>
</dbReference>
<proteinExistence type="predicted"/>
<dbReference type="PANTHER" id="PTHR39200:SF1">
    <property type="entry name" value="AUTO-TRANSPORTER ADHESIN HEAD GIN DOMAIN-CONTAINING PROTEIN-RELATED"/>
    <property type="match status" value="1"/>
</dbReference>
<dbReference type="Proteomes" id="UP001226434">
    <property type="component" value="Unassembled WGS sequence"/>
</dbReference>
<feature type="signal peptide" evidence="1">
    <location>
        <begin position="1"/>
        <end position="22"/>
    </location>
</feature>
<dbReference type="Pfam" id="PF10988">
    <property type="entry name" value="DUF2807"/>
    <property type="match status" value="1"/>
</dbReference>
<dbReference type="RefSeq" id="WP_282335791.1">
    <property type="nucleotide sequence ID" value="NZ_JASBRG010000007.1"/>
</dbReference>
<feature type="chain" id="PRO_5045604707" evidence="1">
    <location>
        <begin position="23"/>
        <end position="238"/>
    </location>
</feature>
<protein>
    <submittedName>
        <fullName evidence="3">Head GIN domain-containing protein</fullName>
    </submittedName>
</protein>
<keyword evidence="1" id="KW-0732">Signal</keyword>
<feature type="domain" description="Putative auto-transporter adhesin head GIN" evidence="2">
    <location>
        <begin position="39"/>
        <end position="223"/>
    </location>
</feature>
<comment type="caution">
    <text evidence="3">The sequence shown here is derived from an EMBL/GenBank/DDBJ whole genome shotgun (WGS) entry which is preliminary data.</text>
</comment>
<evidence type="ECO:0000313" key="4">
    <source>
        <dbReference type="Proteomes" id="UP001226434"/>
    </source>
</evidence>
<name>A0ABT6RGJ9_9BACT</name>
<evidence type="ECO:0000313" key="3">
    <source>
        <dbReference type="EMBL" id="MDI3321685.1"/>
    </source>
</evidence>
<organism evidence="3 4">
    <name type="scientific">Pinibacter soli</name>
    <dbReference type="NCBI Taxonomy" id="3044211"/>
    <lineage>
        <taxon>Bacteria</taxon>
        <taxon>Pseudomonadati</taxon>
        <taxon>Bacteroidota</taxon>
        <taxon>Chitinophagia</taxon>
        <taxon>Chitinophagales</taxon>
        <taxon>Chitinophagaceae</taxon>
        <taxon>Pinibacter</taxon>
    </lineage>
</organism>
<dbReference type="PANTHER" id="PTHR39200">
    <property type="entry name" value="HYPOTHETICAL EXPORTED PROTEIN"/>
    <property type="match status" value="1"/>
</dbReference>
<dbReference type="Gene3D" id="2.160.20.120">
    <property type="match status" value="1"/>
</dbReference>
<keyword evidence="4" id="KW-1185">Reference proteome</keyword>
<evidence type="ECO:0000256" key="1">
    <source>
        <dbReference type="SAM" id="SignalP"/>
    </source>
</evidence>
<reference evidence="3 4" key="1">
    <citation type="submission" date="2023-05" db="EMBL/GenBank/DDBJ databases">
        <title>Genome sequence of Pinibacter sp. MAH-24.</title>
        <authorList>
            <person name="Huq M.A."/>
        </authorList>
    </citation>
    <scope>NUCLEOTIDE SEQUENCE [LARGE SCALE GENOMIC DNA]</scope>
    <source>
        <strain evidence="3 4">MAH-24</strain>
    </source>
</reference>
<gene>
    <name evidence="3" type="ORF">QJ048_17950</name>
</gene>
<accession>A0ABT6RGJ9</accession>
<sequence length="238" mass="25286">MMKQISVIIASIAILFSMNACKKVVGEGPVVTQERTTSAFTALHSKLSGDVFFSNGNEYKVKIEAQQNIIDVMETIISGSELQIKFRNDVNIKSHEAVKVYVTAPEVKSFTQSGSGTVNVQNDLTVDNLNLQISGSGNIKISKVESDQIYSHISGSGNIQVAQGTASKMTADISGSGNIDLINVLSKNASTTTSGSGGIKVYVTDNLDSRISGSGTVWYRGNPRVNANISGSGRVTPY</sequence>
<evidence type="ECO:0000259" key="2">
    <source>
        <dbReference type="Pfam" id="PF10988"/>
    </source>
</evidence>